<gene>
    <name evidence="6" type="ORF">ARTHRO_11964</name>
</gene>
<dbReference type="InterPro" id="IPR029044">
    <property type="entry name" value="Nucleotide-diphossugar_trans"/>
</dbReference>
<proteinExistence type="predicted"/>
<dbReference type="CDD" id="cd04184">
    <property type="entry name" value="GT2_RfbC_Mx_like"/>
    <property type="match status" value="1"/>
</dbReference>
<dbReference type="SUPFAM" id="SSF53335">
    <property type="entry name" value="S-adenosyl-L-methionine-dependent methyltransferases"/>
    <property type="match status" value="1"/>
</dbReference>
<dbReference type="CDD" id="cd02440">
    <property type="entry name" value="AdoMet_MTases"/>
    <property type="match status" value="1"/>
</dbReference>
<dbReference type="SUPFAM" id="SSF57997">
    <property type="entry name" value="Tropomyosin"/>
    <property type="match status" value="1"/>
</dbReference>
<dbReference type="SUPFAM" id="SSF53756">
    <property type="entry name" value="UDP-Glycosyltransferase/glycogen phosphorylase"/>
    <property type="match status" value="1"/>
</dbReference>
<dbReference type="Gene3D" id="3.40.50.150">
    <property type="entry name" value="Vaccinia Virus protein VP39"/>
    <property type="match status" value="1"/>
</dbReference>
<keyword evidence="6" id="KW-0808">Transferase</keyword>
<feature type="domain" description="Glycosyltransferase 2-like" evidence="3">
    <location>
        <begin position="1102"/>
        <end position="1221"/>
    </location>
</feature>
<evidence type="ECO:0000256" key="1">
    <source>
        <dbReference type="SAM" id="Coils"/>
    </source>
</evidence>
<protein>
    <submittedName>
        <fullName evidence="6">Glycosyl transferase group 1</fullName>
    </submittedName>
</protein>
<dbReference type="InterPro" id="IPR001173">
    <property type="entry name" value="Glyco_trans_2-like"/>
</dbReference>
<dbReference type="Pfam" id="PF00535">
    <property type="entry name" value="Glycos_transf_2"/>
    <property type="match status" value="2"/>
</dbReference>
<dbReference type="CDD" id="cd04186">
    <property type="entry name" value="GT_2_like_c"/>
    <property type="match status" value="1"/>
</dbReference>
<dbReference type="InterPro" id="IPR001296">
    <property type="entry name" value="Glyco_trans_1"/>
</dbReference>
<dbReference type="RefSeq" id="WP_048895009.1">
    <property type="nucleotide sequence ID" value="NZ_FO818640.1"/>
</dbReference>
<evidence type="ECO:0000313" key="7">
    <source>
        <dbReference type="Proteomes" id="UP000032946"/>
    </source>
</evidence>
<feature type="domain" description="Glycosyl transferase family 1" evidence="2">
    <location>
        <begin position="1565"/>
        <end position="1735"/>
    </location>
</feature>
<dbReference type="Gene3D" id="3.40.50.300">
    <property type="entry name" value="P-loop containing nucleotide triphosphate hydrolases"/>
    <property type="match status" value="1"/>
</dbReference>
<dbReference type="PANTHER" id="PTHR43179">
    <property type="entry name" value="RHAMNOSYLTRANSFERASE WBBL"/>
    <property type="match status" value="1"/>
</dbReference>
<dbReference type="Gene3D" id="1.20.5.170">
    <property type="match status" value="1"/>
</dbReference>
<dbReference type="SUPFAM" id="SSF53448">
    <property type="entry name" value="Nucleotide-diphospho-sugar transferases"/>
    <property type="match status" value="2"/>
</dbReference>
<evidence type="ECO:0000313" key="6">
    <source>
        <dbReference type="EMBL" id="CDM94290.1"/>
    </source>
</evidence>
<feature type="coiled-coil region" evidence="1">
    <location>
        <begin position="451"/>
        <end position="485"/>
    </location>
</feature>
<dbReference type="Pfam" id="PF00534">
    <property type="entry name" value="Glycos_transf_1"/>
    <property type="match status" value="1"/>
</dbReference>
<dbReference type="Proteomes" id="UP000032946">
    <property type="component" value="Chromosome"/>
</dbReference>
<dbReference type="CDD" id="cd03801">
    <property type="entry name" value="GT4_PimA-like"/>
    <property type="match status" value="1"/>
</dbReference>
<accession>A0A9P1KF89</accession>
<feature type="domain" description="Glycosyltransferase 2-like" evidence="3">
    <location>
        <begin position="841"/>
        <end position="958"/>
    </location>
</feature>
<feature type="domain" description="Methyltransferase" evidence="5">
    <location>
        <begin position="1859"/>
        <end position="1962"/>
    </location>
</feature>
<dbReference type="Gene3D" id="3.90.550.10">
    <property type="entry name" value="Spore Coat Polysaccharide Biosynthesis Protein SpsA, Chain A"/>
    <property type="match status" value="2"/>
</dbReference>
<dbReference type="GO" id="GO:0016757">
    <property type="term" value="F:glycosyltransferase activity"/>
    <property type="evidence" value="ECO:0007669"/>
    <property type="project" value="UniProtKB-KW"/>
</dbReference>
<dbReference type="PANTHER" id="PTHR43179:SF7">
    <property type="entry name" value="RHAMNOSYLTRANSFERASE WBBL"/>
    <property type="match status" value="1"/>
</dbReference>
<dbReference type="Gene3D" id="3.40.50.2000">
    <property type="entry name" value="Glycogen Phosphorylase B"/>
    <property type="match status" value="2"/>
</dbReference>
<keyword evidence="1" id="KW-0175">Coiled coil</keyword>
<evidence type="ECO:0000259" key="5">
    <source>
        <dbReference type="Pfam" id="PF13847"/>
    </source>
</evidence>
<dbReference type="InterPro" id="IPR029063">
    <property type="entry name" value="SAM-dependent_MTases_sf"/>
</dbReference>
<keyword evidence="7" id="KW-1185">Reference proteome</keyword>
<dbReference type="InterPro" id="IPR028098">
    <property type="entry name" value="Glyco_trans_4-like_N"/>
</dbReference>
<feature type="domain" description="Glycosyltransferase subfamily 4-like N-terminal" evidence="4">
    <location>
        <begin position="1392"/>
        <end position="1555"/>
    </location>
</feature>
<dbReference type="Pfam" id="PF13469">
    <property type="entry name" value="Sulfotransfer_3"/>
    <property type="match status" value="1"/>
</dbReference>
<evidence type="ECO:0000259" key="4">
    <source>
        <dbReference type="Pfam" id="PF13439"/>
    </source>
</evidence>
<dbReference type="InterPro" id="IPR027417">
    <property type="entry name" value="P-loop_NTPase"/>
</dbReference>
<organism evidence="6 7">
    <name type="scientific">Limnospira indica PCC 8005</name>
    <dbReference type="NCBI Taxonomy" id="376219"/>
    <lineage>
        <taxon>Bacteria</taxon>
        <taxon>Bacillati</taxon>
        <taxon>Cyanobacteriota</taxon>
        <taxon>Cyanophyceae</taxon>
        <taxon>Oscillatoriophycideae</taxon>
        <taxon>Oscillatoriales</taxon>
        <taxon>Sirenicapillariaceae</taxon>
        <taxon>Limnospira</taxon>
    </lineage>
</organism>
<dbReference type="InterPro" id="IPR025714">
    <property type="entry name" value="Methyltranfer_dom"/>
</dbReference>
<name>A0A9P1KF89_9CYAN</name>
<dbReference type="SUPFAM" id="SSF52540">
    <property type="entry name" value="P-loop containing nucleoside triphosphate hydrolases"/>
    <property type="match status" value="1"/>
</dbReference>
<evidence type="ECO:0000259" key="3">
    <source>
        <dbReference type="Pfam" id="PF00535"/>
    </source>
</evidence>
<dbReference type="Pfam" id="PF13847">
    <property type="entry name" value="Methyltransf_31"/>
    <property type="match status" value="1"/>
</dbReference>
<evidence type="ECO:0000259" key="2">
    <source>
        <dbReference type="Pfam" id="PF00534"/>
    </source>
</evidence>
<sequence length="2093" mass="236755">MDTASEGQSPTLIITGMHRSGTSLTASLLQKYGVNIGQNLVGSNYGNIKGHFENVDFVEFHKEILRDHGIDELGCVAEDKISVTPTQRQQAQQLIAQNQDPLSPWGWKDPRTTLLLDFWAELIPEAKFIFVYRTPWEVVDSLYRRSTDEALITSPEMAVKMWIFYNRQILNFYQNHPQRCLLANVYKVGNYSKDVVKALNQKFDLELRIDDSKDNFDDKLLSNDIIKSKKPGLIGAYFPEALTLYQELEEAAKNLGSGLNHFEREAVQQQPSPSWAFKDWSTIRKLEKECGILEADVKLWQDHFHDAVDRLVSKETELGRTQLKLNGLEIKQQDAIAKLVTTEEQLGKTQGELEATTLELRGMTAHAHNLEVGLQEATTKLVATEKELGRTQGELQNIPEKYQDFDIKYQDVLSKLINTETELGITDFKLHNAHLKISSLETELGQTQFRLQTSQVQFKQAFAKLRELEEELGQTQMARNLAEGELAAIKSSKLWKIRTKYATAKRQARRTLKPRFVSSIDNPTNWELLGCLDTYMQIQGWCLHTGKLNLEEVRARINEQIFEGTYNIERLDVGNIYDYIPGSSHCGFRVQIPLIPGNHRVQLEVKDTRGKWHQFGEYPLRVSPLQAAFDVPNTNIVPVGETLFAGWCCHPQYQITKLFLRYGQETVECAYGLPRGDVGEIFSDWVGSSNSGWEVLINLPPGTWNISLEAQLENGETVAVDKKQPLTVKRISPINKVSGKTKQLIKLSAAIRQRAAERKQRLGRLIPMPWEIPTIIRRMSEMYDQTSQIPGEVLLPTGFEVPATIDPYDAWLKANTWTEKAADILRNRLAAVPATALPKISVVMPVYNPPIEFLQQAIASVCSQIYSHWELCIADDCSSDPEVAKTLNQLAETEPRIRLHFRSENGNISAATNSAASLATGDFILFLDNDDELTPDALAEIALYLVQHPETDILYSDDDKIDTQGKRFAPQFKPDWSPELLLSYMYMGHALVVRHSLFQELGGFRIGYEGSQDYDFALRATEKARQIGHIPLVLYHWRTAPGSTAVSGAAKPASFQAGQNAITDAITRRQSAATVHQPQWAVKLNLGIFSHTFPHTGPSVAIIIPTKNQLKLLQACINSLAKTTYQNYQIVVIDNQSDDPQTLAYLASLSELDKCRVMKIPNPATGFSFAYINNRAAEQVEADYLLFLNNDTEILNPDWLSQMIGYGQFEGVGAVGARLIFPNDTIQHAGIIHGLHHGLAGHAFKLTHRDDFGYLAYSKVVKNYSAVTAACLLTPKALFLEMGGFNQTDFAVAYNDADYGYRLSEAGYRCVYCPDAELIHREGTSRGFGDNPKEVATFRRRYADKIDPFYSPHLSLANEWFQIQPRRYFWHNLTVKIQPKVLMCSNALEYTGAPLHQLEIALKLAGDGDIEPVIFSVTDGPLRQVYEQQGIKVIVREHPLTGVYDRQGYHQAISALAEELSLDSYDLVYANTLENFFMVAAAENVGVPCVWNVHESEPWQTYFNRFGGEIAAQALECFRFPYRVIFVADATRNQYLPLNSHHNFITIHNGLDVDRLLTQAEKWNRKSARETLDIDPGEIAILLLGTVCDRKGQQDLVKALPLLPPQWHSRIRCLIIGDRPSLYSSQLANLVNQLPESLRSRVSVVPETPETALYYRAADIFICTSRIESYPRVILEAMGFDLPIITTPVFGIPEQVRREINALFYTPNQPDELAKCLTELLENEPKRQQFAQNAKYVLDSLNRFEEMTAAYGEIFQEAYLMNPHQLSQEAPELEAAELELVATETAPETPVLPETLTIEAPQDKNYWETNPTAAIASQWVSNPIVADTIYKRMSGGQSEKYWLRWLIEDYFCQRNFDQLISLGCGIGNHEIVMAQQRFANHIDAFDFSEASLNIARQTAANVGVNINFYQDDFNTFTLDKGKKYDIAFCSGSLHHVKEIERFLGIVHGCLHPDGYFIINEYVGDNYCIYSPHQVKIINRLYKCFGEILRSGIQENFINPTIHQVFATDPSEAVRSKLILPFIEYYFNIEVYNPFGGAILHPLYPLLEHTQLLPGDPKSEALVRLLLEFEEILMEIPGGLASDFCLCVLRPKQF</sequence>
<reference evidence="6 7" key="1">
    <citation type="submission" date="2014-02" db="EMBL/GenBank/DDBJ databases">
        <authorList>
            <person name="Genoscope - CEA"/>
        </authorList>
    </citation>
    <scope>NUCLEOTIDE SEQUENCE [LARGE SCALE GENOMIC DNA]</scope>
    <source>
        <strain evidence="6 7">PCC 8005</strain>
    </source>
</reference>
<dbReference type="EMBL" id="FO818640">
    <property type="protein sequence ID" value="CDM94290.1"/>
    <property type="molecule type" value="Genomic_DNA"/>
</dbReference>
<dbReference type="Pfam" id="PF13439">
    <property type="entry name" value="Glyco_transf_4"/>
    <property type="match status" value="1"/>
</dbReference>